<dbReference type="STRING" id="645517.A6F65_01235"/>
<evidence type="ECO:0000256" key="1">
    <source>
        <dbReference type="SAM" id="MobiDB-lite"/>
    </source>
</evidence>
<keyword evidence="5" id="KW-1185">Reference proteome</keyword>
<dbReference type="Gene3D" id="2.40.160.20">
    <property type="match status" value="1"/>
</dbReference>
<gene>
    <name evidence="4" type="ORF">A6F65_01235</name>
</gene>
<evidence type="ECO:0000256" key="2">
    <source>
        <dbReference type="SAM" id="SignalP"/>
    </source>
</evidence>
<reference evidence="4 5" key="1">
    <citation type="submission" date="2016-07" db="EMBL/GenBank/DDBJ databases">
        <title>Complete genome sequence of Altererythrobacter namhicola JCM 16345T, containing esterase-encoding genes.</title>
        <authorList>
            <person name="Cheng H."/>
            <person name="Wu Y.-H."/>
            <person name="Jian S.-L."/>
            <person name="Huo Y.-Y."/>
            <person name="Wang C.-S."/>
            <person name="Xu X.-W."/>
        </authorList>
    </citation>
    <scope>NUCLEOTIDE SEQUENCE [LARGE SCALE GENOMIC DNA]</scope>
    <source>
        <strain evidence="4 5">JCM 16345</strain>
    </source>
</reference>
<feature type="chain" id="PRO_5008884429" evidence="2">
    <location>
        <begin position="22"/>
        <end position="318"/>
    </location>
</feature>
<protein>
    <submittedName>
        <fullName evidence="4">Outer membrane protein</fullName>
    </submittedName>
</protein>
<organism evidence="4 5">
    <name type="scientific">Paraurantiacibacter namhicola</name>
    <dbReference type="NCBI Taxonomy" id="645517"/>
    <lineage>
        <taxon>Bacteria</taxon>
        <taxon>Pseudomonadati</taxon>
        <taxon>Pseudomonadota</taxon>
        <taxon>Alphaproteobacteria</taxon>
        <taxon>Sphingomonadales</taxon>
        <taxon>Erythrobacteraceae</taxon>
        <taxon>Paraurantiacibacter</taxon>
    </lineage>
</organism>
<dbReference type="Proteomes" id="UP000092698">
    <property type="component" value="Chromosome"/>
</dbReference>
<sequence length="318" mass="32995">MKKLLIGASALALAVPGVAQADGPYVGVSGGWVMPDDSDNTGEIDTAVPASVGGTFPAIPAGTAVGFNTEFDDGWEASVAVGYKFDNGFRIEVQPFYNQYDVDTHSGLTVGGTNIDALDVAVLTRGAASAANPTVGQVLADGRGDVSNYGAFLNIAYDIPAGSIKPFVGGGVGYQFTDVNYQPSGVTVIDGDEDGFAWQAFAGLAFAVSDNVDLYGQYTYRAGFDENRFNNQLLPGYLDVENKQQIVSVGLRFGFGGEPEPVVAPPPPVRVAPTPPPPPPPPPPAPMMKTCYDGSRIPVAQDCPVPPPPAVSPVGERG</sequence>
<evidence type="ECO:0000259" key="3">
    <source>
        <dbReference type="Pfam" id="PF01617"/>
    </source>
</evidence>
<dbReference type="PATRIC" id="fig|645517.4.peg.1228"/>
<feature type="region of interest" description="Disordered" evidence="1">
    <location>
        <begin position="262"/>
        <end position="318"/>
    </location>
</feature>
<dbReference type="RefSeq" id="WP_067786844.1">
    <property type="nucleotide sequence ID" value="NZ_CP016545.1"/>
</dbReference>
<feature type="domain" description="Msp4/OMP-like" evidence="3">
    <location>
        <begin position="80"/>
        <end position="231"/>
    </location>
</feature>
<proteinExistence type="predicted"/>
<feature type="compositionally biased region" description="Pro residues" evidence="1">
    <location>
        <begin position="262"/>
        <end position="286"/>
    </location>
</feature>
<evidence type="ECO:0000313" key="4">
    <source>
        <dbReference type="EMBL" id="ANU07542.1"/>
    </source>
</evidence>
<feature type="signal peptide" evidence="2">
    <location>
        <begin position="1"/>
        <end position="21"/>
    </location>
</feature>
<dbReference type="EMBL" id="CP016545">
    <property type="protein sequence ID" value="ANU07542.1"/>
    <property type="molecule type" value="Genomic_DNA"/>
</dbReference>
<dbReference type="SUPFAM" id="SSF56925">
    <property type="entry name" value="OMPA-like"/>
    <property type="match status" value="1"/>
</dbReference>
<dbReference type="KEGG" id="anh:A6F65_01235"/>
<dbReference type="AlphaFoldDB" id="A0A1C7D855"/>
<keyword evidence="2" id="KW-0732">Signal</keyword>
<dbReference type="InterPro" id="IPR011250">
    <property type="entry name" value="OMP/PagP_B-barrel"/>
</dbReference>
<evidence type="ECO:0000313" key="5">
    <source>
        <dbReference type="Proteomes" id="UP000092698"/>
    </source>
</evidence>
<dbReference type="InterPro" id="IPR002566">
    <property type="entry name" value="Msp4_OMP-like"/>
</dbReference>
<dbReference type="Pfam" id="PF01617">
    <property type="entry name" value="Surface_Ag_2"/>
    <property type="match status" value="1"/>
</dbReference>
<name>A0A1C7D855_9SPHN</name>
<accession>A0A1C7D855</accession>